<evidence type="ECO:0000256" key="4">
    <source>
        <dbReference type="ARBA" id="ARBA00009506"/>
    </source>
</evidence>
<evidence type="ECO:0000256" key="10">
    <source>
        <dbReference type="ARBA" id="ARBA00022771"/>
    </source>
</evidence>
<dbReference type="OMA" id="IPNTGPR"/>
<dbReference type="eggNOG" id="KOG0287">
    <property type="taxonomic scope" value="Eukaryota"/>
</dbReference>
<feature type="compositionally biased region" description="Polar residues" evidence="20">
    <location>
        <begin position="412"/>
        <end position="427"/>
    </location>
</feature>
<evidence type="ECO:0000256" key="16">
    <source>
        <dbReference type="ARBA" id="ARBA00054102"/>
    </source>
</evidence>
<keyword evidence="24" id="KW-1185">Reference proteome</keyword>
<evidence type="ECO:0000256" key="17">
    <source>
        <dbReference type="ARBA" id="ARBA00066140"/>
    </source>
</evidence>
<dbReference type="InterPro" id="IPR001841">
    <property type="entry name" value="Znf_RING"/>
</dbReference>
<evidence type="ECO:0000256" key="20">
    <source>
        <dbReference type="SAM" id="MobiDB-lite"/>
    </source>
</evidence>
<dbReference type="HOGENOM" id="CLU_028491_2_0_1"/>
<dbReference type="GO" id="GO:0006513">
    <property type="term" value="P:protein monoubiquitination"/>
    <property type="evidence" value="ECO:0007669"/>
    <property type="project" value="InterPro"/>
</dbReference>
<dbReference type="PROSITE" id="PS50089">
    <property type="entry name" value="ZF_RING_2"/>
    <property type="match status" value="1"/>
</dbReference>
<dbReference type="PROSITE" id="PS50800">
    <property type="entry name" value="SAP"/>
    <property type="match status" value="1"/>
</dbReference>
<comment type="similarity">
    <text evidence="4 19">Belongs to the RAD18 family.</text>
</comment>
<comment type="function">
    <text evidence="16 19">E3 RING-finger protein, member of the UBC2/RAD6 epistasis group. Associates to the E2 ubiquitin conjugating enzyme UBC2/RAD6 to form the UBC2-RAD18 ubiquitin ligase complex involved in postreplicative repair (PRR) of damaged DNA.</text>
</comment>
<keyword evidence="10 18" id="KW-0863">Zinc-finger</keyword>
<dbReference type="SMART" id="SM00184">
    <property type="entry name" value="RING"/>
    <property type="match status" value="1"/>
</dbReference>
<dbReference type="SUPFAM" id="SSF57850">
    <property type="entry name" value="RING/U-box"/>
    <property type="match status" value="1"/>
</dbReference>
<dbReference type="FunFam" id="3.30.40.10:FF:000172">
    <property type="entry name" value="E3 ubiquitin-protein ligase RAD18"/>
    <property type="match status" value="1"/>
</dbReference>
<dbReference type="AlphaFoldDB" id="U1GFN6"/>
<evidence type="ECO:0000256" key="1">
    <source>
        <dbReference type="ARBA" id="ARBA00000900"/>
    </source>
</evidence>
<keyword evidence="9 19" id="KW-0227">DNA damage</keyword>
<protein>
    <recommendedName>
        <fullName evidence="6 19">Postreplication repair E3 ubiquitin-protein ligase RAD18</fullName>
        <ecNumber evidence="5 19">2.3.2.27</ecNumber>
    </recommendedName>
    <alternativeName>
        <fullName evidence="19">RING-type E3 ubiquitin transferase RAD18</fullName>
    </alternativeName>
</protein>
<proteinExistence type="inferred from homology"/>
<keyword evidence="15 19" id="KW-0539">Nucleus</keyword>
<dbReference type="OrthoDB" id="9049620at2759"/>
<reference evidence="24" key="1">
    <citation type="journal article" date="2014" name="BMC Genomics">
        <title>Genome characteristics reveal the impact of lichenization on lichen-forming fungus Endocarpon pusillum Hedwig (Verrucariales, Ascomycota).</title>
        <authorList>
            <person name="Wang Y.-Y."/>
            <person name="Liu B."/>
            <person name="Zhang X.-Y."/>
            <person name="Zhou Q.-M."/>
            <person name="Zhang T."/>
            <person name="Li H."/>
            <person name="Yu Y.-F."/>
            <person name="Zhang X.-L."/>
            <person name="Hao X.-Y."/>
            <person name="Wang M."/>
            <person name="Wang L."/>
            <person name="Wei J.-C."/>
        </authorList>
    </citation>
    <scope>NUCLEOTIDE SEQUENCE [LARGE SCALE GENOMIC DNA]</scope>
    <source>
        <strain evidence="24">Z07020 / HMAS-L-300199</strain>
    </source>
</reference>
<dbReference type="GO" id="GO:0061630">
    <property type="term" value="F:ubiquitin protein ligase activity"/>
    <property type="evidence" value="ECO:0007669"/>
    <property type="project" value="UniProtKB-UniRule"/>
</dbReference>
<evidence type="ECO:0000256" key="5">
    <source>
        <dbReference type="ARBA" id="ARBA00012483"/>
    </source>
</evidence>
<evidence type="ECO:0000313" key="23">
    <source>
        <dbReference type="EMBL" id="ERF76462.1"/>
    </source>
</evidence>
<feature type="region of interest" description="Disordered" evidence="20">
    <location>
        <begin position="361"/>
        <end position="427"/>
    </location>
</feature>
<dbReference type="InterPro" id="IPR017907">
    <property type="entry name" value="Znf_RING_CS"/>
</dbReference>
<dbReference type="EMBL" id="KE720753">
    <property type="protein sequence ID" value="ERF76462.1"/>
    <property type="molecule type" value="Genomic_DNA"/>
</dbReference>
<evidence type="ECO:0000256" key="18">
    <source>
        <dbReference type="PROSITE-ProRule" id="PRU00175"/>
    </source>
</evidence>
<evidence type="ECO:0000256" key="15">
    <source>
        <dbReference type="ARBA" id="ARBA00023242"/>
    </source>
</evidence>
<feature type="region of interest" description="Disordered" evidence="20">
    <location>
        <begin position="111"/>
        <end position="171"/>
    </location>
</feature>
<dbReference type="PANTHER" id="PTHR14134:SF2">
    <property type="entry name" value="E3 UBIQUITIN-PROTEIN LIGASE RAD18"/>
    <property type="match status" value="1"/>
</dbReference>
<evidence type="ECO:0000256" key="14">
    <source>
        <dbReference type="ARBA" id="ARBA00023204"/>
    </source>
</evidence>
<keyword evidence="8 19" id="KW-0479">Metal-binding</keyword>
<evidence type="ECO:0000256" key="19">
    <source>
        <dbReference type="RuleBase" id="RU368093"/>
    </source>
</evidence>
<evidence type="ECO:0000256" key="6">
    <source>
        <dbReference type="ARBA" id="ARBA00015551"/>
    </source>
</evidence>
<comment type="pathway">
    <text evidence="3 19">Protein modification; protein ubiquitination.</text>
</comment>
<feature type="domain" description="SAP" evidence="22">
    <location>
        <begin position="258"/>
        <end position="292"/>
    </location>
</feature>
<evidence type="ECO:0000313" key="24">
    <source>
        <dbReference type="Proteomes" id="UP000019373"/>
    </source>
</evidence>
<dbReference type="RefSeq" id="XP_007786162.1">
    <property type="nucleotide sequence ID" value="XM_007787972.1"/>
</dbReference>
<accession>U1GFN6</accession>
<dbReference type="GO" id="GO:0006301">
    <property type="term" value="P:DNA damage tolerance"/>
    <property type="evidence" value="ECO:0007669"/>
    <property type="project" value="InterPro"/>
</dbReference>
<keyword evidence="12 19" id="KW-0862">Zinc</keyword>
<dbReference type="GO" id="GO:0003697">
    <property type="term" value="F:single-stranded DNA binding"/>
    <property type="evidence" value="ECO:0007669"/>
    <property type="project" value="UniProtKB-UniRule"/>
</dbReference>
<comment type="subunit">
    <text evidence="17 19">Interacts with E2 UBC2, forming a complex with ubiquitin ligase activity.</text>
</comment>
<feature type="domain" description="RING-type" evidence="21">
    <location>
        <begin position="30"/>
        <end position="68"/>
    </location>
</feature>
<feature type="compositionally biased region" description="Basic and acidic residues" evidence="20">
    <location>
        <begin position="367"/>
        <end position="395"/>
    </location>
</feature>
<dbReference type="InterPro" id="IPR039577">
    <property type="entry name" value="Rad18"/>
</dbReference>
<organism evidence="23 24">
    <name type="scientific">Endocarpon pusillum (strain Z07020 / HMAS-L-300199)</name>
    <name type="common">Lichen-forming fungus</name>
    <dbReference type="NCBI Taxonomy" id="1263415"/>
    <lineage>
        <taxon>Eukaryota</taxon>
        <taxon>Fungi</taxon>
        <taxon>Dikarya</taxon>
        <taxon>Ascomycota</taxon>
        <taxon>Pezizomycotina</taxon>
        <taxon>Eurotiomycetes</taxon>
        <taxon>Chaetothyriomycetidae</taxon>
        <taxon>Verrucariales</taxon>
        <taxon>Verrucariaceae</taxon>
        <taxon>Endocarpon</taxon>
    </lineage>
</organism>
<sequence length="427" mass="47516">MPSNGEVPDPTDWVGTPLSSLSSLESALQCHVCKELFTTPMITSCSHTFCSLCIRRCLSQDGRCPACRSGDQESKLRRNWAMEECVNVYEKQREHLLRLARSIAEETRSKEIDDRALEGRPSKRRRTQQPSGPKVVSELPTRSTRSKSRMALQTSQESEGQPSVEDSEDAGSQYSYEDLGAMTENLLSEPADGLVACPMCGSRMKEEAVFPHLDQCSGELRSSTPQKDFPVNRKQSTSVAYSVQSPSKARQRLGALNYSLLTETALRKKLAEIGIPSYGPKALMQRRHMEWMNLWNASCDSSHPHTKRELLRELEIWERTQGRQIANAQGPAGVMAKDFDVEGWTRSNKDDFADLIRKAREKAHKRGPSELKHEGSEGEAARKLDSLEPVADPHRSSTGVVDLTSPAKPPLEQQQHSQGSQINGVAA</sequence>
<dbReference type="GO" id="GO:0097505">
    <property type="term" value="C:Rad6-Rad18 complex"/>
    <property type="evidence" value="ECO:0007669"/>
    <property type="project" value="TreeGrafter"/>
</dbReference>
<evidence type="ECO:0000259" key="22">
    <source>
        <dbReference type="PROSITE" id="PS50800"/>
    </source>
</evidence>
<dbReference type="PROSITE" id="PS00518">
    <property type="entry name" value="ZF_RING_1"/>
    <property type="match status" value="1"/>
</dbReference>
<keyword evidence="11 19" id="KW-0833">Ubl conjugation pathway</keyword>
<evidence type="ECO:0000256" key="8">
    <source>
        <dbReference type="ARBA" id="ARBA00022723"/>
    </source>
</evidence>
<evidence type="ECO:0000256" key="3">
    <source>
        <dbReference type="ARBA" id="ARBA00004906"/>
    </source>
</evidence>
<dbReference type="GeneID" id="19241070"/>
<dbReference type="GO" id="GO:0006281">
    <property type="term" value="P:DNA repair"/>
    <property type="evidence" value="ECO:0007669"/>
    <property type="project" value="UniProtKB-KW"/>
</dbReference>
<dbReference type="Pfam" id="PF13923">
    <property type="entry name" value="zf-C3HC4_2"/>
    <property type="match status" value="1"/>
</dbReference>
<dbReference type="Proteomes" id="UP000019373">
    <property type="component" value="Unassembled WGS sequence"/>
</dbReference>
<dbReference type="InterPro" id="IPR004580">
    <property type="entry name" value="Rad18_fungi"/>
</dbReference>
<dbReference type="PANTHER" id="PTHR14134">
    <property type="entry name" value="E3 UBIQUITIN-PROTEIN LIGASE RAD18"/>
    <property type="match status" value="1"/>
</dbReference>
<dbReference type="InterPro" id="IPR013083">
    <property type="entry name" value="Znf_RING/FYVE/PHD"/>
</dbReference>
<comment type="subcellular location">
    <subcellularLocation>
        <location evidence="2 19">Nucleus</location>
    </subcellularLocation>
</comment>
<keyword evidence="13 19" id="KW-0238">DNA-binding</keyword>
<feature type="compositionally biased region" description="Polar residues" evidence="20">
    <location>
        <begin position="151"/>
        <end position="161"/>
    </location>
</feature>
<dbReference type="InterPro" id="IPR003034">
    <property type="entry name" value="SAP_dom"/>
</dbReference>
<evidence type="ECO:0000259" key="21">
    <source>
        <dbReference type="PROSITE" id="PS50089"/>
    </source>
</evidence>
<feature type="compositionally biased region" description="Basic and acidic residues" evidence="20">
    <location>
        <begin position="111"/>
        <end position="121"/>
    </location>
</feature>
<evidence type="ECO:0000256" key="11">
    <source>
        <dbReference type="ARBA" id="ARBA00022786"/>
    </source>
</evidence>
<gene>
    <name evidence="23" type="ORF">EPUS_06123</name>
</gene>
<evidence type="ECO:0000256" key="9">
    <source>
        <dbReference type="ARBA" id="ARBA00022763"/>
    </source>
</evidence>
<evidence type="ECO:0000256" key="2">
    <source>
        <dbReference type="ARBA" id="ARBA00004123"/>
    </source>
</evidence>
<name>U1GFN6_ENDPU</name>
<dbReference type="SMART" id="SM00513">
    <property type="entry name" value="SAP"/>
    <property type="match status" value="1"/>
</dbReference>
<dbReference type="InterPro" id="IPR006642">
    <property type="entry name" value="Rad18_UBZ4"/>
</dbReference>
<evidence type="ECO:0000256" key="13">
    <source>
        <dbReference type="ARBA" id="ARBA00023125"/>
    </source>
</evidence>
<dbReference type="UniPathway" id="UPA00143"/>
<dbReference type="GO" id="GO:0008270">
    <property type="term" value="F:zinc ion binding"/>
    <property type="evidence" value="ECO:0007669"/>
    <property type="project" value="UniProtKB-KW"/>
</dbReference>
<dbReference type="EC" id="2.3.2.27" evidence="5 19"/>
<evidence type="ECO:0000256" key="7">
    <source>
        <dbReference type="ARBA" id="ARBA00022679"/>
    </source>
</evidence>
<comment type="catalytic activity">
    <reaction evidence="1 19">
        <text>S-ubiquitinyl-[E2 ubiquitin-conjugating enzyme]-L-cysteine + [acceptor protein]-L-lysine = [E2 ubiquitin-conjugating enzyme]-L-cysteine + N(6)-ubiquitinyl-[acceptor protein]-L-lysine.</text>
        <dbReference type="EC" id="2.3.2.27"/>
    </reaction>
</comment>
<dbReference type="NCBIfam" id="TIGR00599">
    <property type="entry name" value="rad18"/>
    <property type="match status" value="1"/>
</dbReference>
<dbReference type="SMART" id="SM00734">
    <property type="entry name" value="ZnF_Rad18"/>
    <property type="match status" value="1"/>
</dbReference>
<dbReference type="Gene3D" id="3.30.40.10">
    <property type="entry name" value="Zinc/RING finger domain, C3HC4 (zinc finger)"/>
    <property type="match status" value="1"/>
</dbReference>
<keyword evidence="7 19" id="KW-0808">Transferase</keyword>
<dbReference type="GO" id="GO:0005634">
    <property type="term" value="C:nucleus"/>
    <property type="evidence" value="ECO:0007669"/>
    <property type="project" value="UniProtKB-SubCell"/>
</dbReference>
<keyword evidence="14 19" id="KW-0234">DNA repair</keyword>
<evidence type="ECO:0000256" key="12">
    <source>
        <dbReference type="ARBA" id="ARBA00022833"/>
    </source>
</evidence>